<accession>A0A0F8YW47</accession>
<reference evidence="1" key="1">
    <citation type="journal article" date="2015" name="Nature">
        <title>Complex archaea that bridge the gap between prokaryotes and eukaryotes.</title>
        <authorList>
            <person name="Spang A."/>
            <person name="Saw J.H."/>
            <person name="Jorgensen S.L."/>
            <person name="Zaremba-Niedzwiedzka K."/>
            <person name="Martijn J."/>
            <person name="Lind A.E."/>
            <person name="van Eijk R."/>
            <person name="Schleper C."/>
            <person name="Guy L."/>
            <person name="Ettema T.J."/>
        </authorList>
    </citation>
    <scope>NUCLEOTIDE SEQUENCE</scope>
</reference>
<gene>
    <name evidence="1" type="ORF">LCGC14_2771450</name>
</gene>
<evidence type="ECO:0000313" key="1">
    <source>
        <dbReference type="EMBL" id="KKK85623.1"/>
    </source>
</evidence>
<sequence>MAKYRKLPVVIEAFQMTKERRWEGDWPEWLMTAWKNKNPGEVGSLFLDSDDPDYERLMIGTLEGAHKVSWDDWIIKGTKGELYPCKPDIFEATYEEVDTVTHKL</sequence>
<protein>
    <submittedName>
        <fullName evidence="1">Uncharacterized protein</fullName>
    </submittedName>
</protein>
<organism evidence="1">
    <name type="scientific">marine sediment metagenome</name>
    <dbReference type="NCBI Taxonomy" id="412755"/>
    <lineage>
        <taxon>unclassified sequences</taxon>
        <taxon>metagenomes</taxon>
        <taxon>ecological metagenomes</taxon>
    </lineage>
</organism>
<comment type="caution">
    <text evidence="1">The sequence shown here is derived from an EMBL/GenBank/DDBJ whole genome shotgun (WGS) entry which is preliminary data.</text>
</comment>
<dbReference type="AlphaFoldDB" id="A0A0F8YW47"/>
<proteinExistence type="predicted"/>
<name>A0A0F8YW47_9ZZZZ</name>
<dbReference type="EMBL" id="LAZR01051222">
    <property type="protein sequence ID" value="KKK85623.1"/>
    <property type="molecule type" value="Genomic_DNA"/>
</dbReference>